<feature type="non-terminal residue" evidence="7">
    <location>
        <position position="1"/>
    </location>
</feature>
<dbReference type="InterPro" id="IPR020845">
    <property type="entry name" value="AMP-binding_CS"/>
</dbReference>
<evidence type="ECO:0000256" key="1">
    <source>
        <dbReference type="ARBA" id="ARBA00004275"/>
    </source>
</evidence>
<evidence type="ECO:0000256" key="3">
    <source>
        <dbReference type="ARBA" id="ARBA00022598"/>
    </source>
</evidence>
<sequence length="569" mass="63030">TMVPSFPVSQNEALLVEWRKTLDNEVVGSPFDPVEIPEETLVSRIFKSLRESAELYPGKPAMIDSSNQDHFLTYEQIHDQSLSLAAFLHSRGFGVGGIATTVLFNCVELPVIHLGIWAAGGIFTGTTAAFKHHETTFQLRDSKAPILFTSEALLEMSLKAIDDCPIVEGRTVICIRSSSSPLPEGILDWNDVIAFAPLKELTSVSLDDPCFMSYSSGTTGLPKGVTHSHRSYHSSIEILKTHFLREIYPVLGVRDVNWREEYQIIAPTCFHMLGFGILNWWLLAGCPIIIMPTIDDNIYPQLLTKYKPRYLFVTPALFAFLAKHPLGKAACLDSVQLILSSGAVLSKALCDEFFVHHPTVKYIVQGYGMTETGYSHLPLLLHEGASASSGVVAPNYLQKIVVPGTSQPCKRGEIGEILVKGPGLTVSYRNQEKLFKELFNDEGWLLSGDVGYMDEEGFIYIVDRMKEMIKVNVAHISVQLAPAELEGILLSNRKVKDVAVIGVPHEDGGELIRAFVVKADEELGEEEVKQIVANKLADYKRISGGVRFVDSIPRSATGKILRRELRERC</sequence>
<dbReference type="InterPro" id="IPR045851">
    <property type="entry name" value="AMP-bd_C_sf"/>
</dbReference>
<dbReference type="InterPro" id="IPR000873">
    <property type="entry name" value="AMP-dep_synth/lig_dom"/>
</dbReference>
<evidence type="ECO:0000256" key="4">
    <source>
        <dbReference type="ARBA" id="ARBA00023140"/>
    </source>
</evidence>
<feature type="domain" description="AMP-dependent synthetase/ligase" evidence="5">
    <location>
        <begin position="50"/>
        <end position="428"/>
    </location>
</feature>
<evidence type="ECO:0008006" key="9">
    <source>
        <dbReference type="Google" id="ProtNLM"/>
    </source>
</evidence>
<evidence type="ECO:0000259" key="6">
    <source>
        <dbReference type="Pfam" id="PF13193"/>
    </source>
</evidence>
<proteinExistence type="inferred from homology"/>
<feature type="domain" description="AMP-binding enzyme C-terminal" evidence="6">
    <location>
        <begin position="484"/>
        <end position="559"/>
    </location>
</feature>
<evidence type="ECO:0000259" key="5">
    <source>
        <dbReference type="Pfam" id="PF00501"/>
    </source>
</evidence>
<dbReference type="InterPro" id="IPR025110">
    <property type="entry name" value="AMP-bd_C"/>
</dbReference>
<dbReference type="PANTHER" id="PTHR24096:SF149">
    <property type="entry name" value="AMP-BINDING DOMAIN-CONTAINING PROTEIN-RELATED"/>
    <property type="match status" value="1"/>
</dbReference>
<dbReference type="Proteomes" id="UP001328107">
    <property type="component" value="Unassembled WGS sequence"/>
</dbReference>
<name>A0AAN5DAA6_9BILA</name>
<evidence type="ECO:0000313" key="8">
    <source>
        <dbReference type="Proteomes" id="UP001328107"/>
    </source>
</evidence>
<gene>
    <name evidence="7" type="ORF">PMAYCL1PPCAC_28524</name>
</gene>
<dbReference type="Gene3D" id="3.30.300.30">
    <property type="match status" value="1"/>
</dbReference>
<keyword evidence="3" id="KW-0436">Ligase</keyword>
<dbReference type="PANTHER" id="PTHR24096">
    <property type="entry name" value="LONG-CHAIN-FATTY-ACID--COA LIGASE"/>
    <property type="match status" value="1"/>
</dbReference>
<comment type="similarity">
    <text evidence="2">Belongs to the ATP-dependent AMP-binding enzyme family.</text>
</comment>
<comment type="caution">
    <text evidence="7">The sequence shown here is derived from an EMBL/GenBank/DDBJ whole genome shotgun (WGS) entry which is preliminary data.</text>
</comment>
<dbReference type="InterPro" id="IPR042099">
    <property type="entry name" value="ANL_N_sf"/>
</dbReference>
<evidence type="ECO:0000313" key="7">
    <source>
        <dbReference type="EMBL" id="GMR58329.1"/>
    </source>
</evidence>
<dbReference type="Gene3D" id="3.40.50.12780">
    <property type="entry name" value="N-terminal domain of ligase-like"/>
    <property type="match status" value="1"/>
</dbReference>
<dbReference type="Pfam" id="PF00501">
    <property type="entry name" value="AMP-binding"/>
    <property type="match status" value="1"/>
</dbReference>
<dbReference type="GO" id="GO:0016405">
    <property type="term" value="F:CoA-ligase activity"/>
    <property type="evidence" value="ECO:0007669"/>
    <property type="project" value="TreeGrafter"/>
</dbReference>
<accession>A0AAN5DAA6</accession>
<reference evidence="8" key="1">
    <citation type="submission" date="2022-10" db="EMBL/GenBank/DDBJ databases">
        <title>Genome assembly of Pristionchus species.</title>
        <authorList>
            <person name="Yoshida K."/>
            <person name="Sommer R.J."/>
        </authorList>
    </citation>
    <scope>NUCLEOTIDE SEQUENCE [LARGE SCALE GENOMIC DNA]</scope>
    <source>
        <strain evidence="8">RS5460</strain>
    </source>
</reference>
<evidence type="ECO:0000256" key="2">
    <source>
        <dbReference type="ARBA" id="ARBA00006432"/>
    </source>
</evidence>
<dbReference type="GO" id="GO:0005777">
    <property type="term" value="C:peroxisome"/>
    <property type="evidence" value="ECO:0007669"/>
    <property type="project" value="UniProtKB-SubCell"/>
</dbReference>
<comment type="subcellular location">
    <subcellularLocation>
        <location evidence="1">Peroxisome</location>
    </subcellularLocation>
</comment>
<dbReference type="AlphaFoldDB" id="A0AAN5DAA6"/>
<keyword evidence="8" id="KW-1185">Reference proteome</keyword>
<dbReference type="PROSITE" id="PS00455">
    <property type="entry name" value="AMP_BINDING"/>
    <property type="match status" value="1"/>
</dbReference>
<protein>
    <recommendedName>
        <fullName evidence="9">AMP-binding protein</fullName>
    </recommendedName>
</protein>
<dbReference type="EMBL" id="BTRK01000006">
    <property type="protein sequence ID" value="GMR58329.1"/>
    <property type="molecule type" value="Genomic_DNA"/>
</dbReference>
<dbReference type="SUPFAM" id="SSF56801">
    <property type="entry name" value="Acetyl-CoA synthetase-like"/>
    <property type="match status" value="1"/>
</dbReference>
<organism evidence="7 8">
    <name type="scientific">Pristionchus mayeri</name>
    <dbReference type="NCBI Taxonomy" id="1317129"/>
    <lineage>
        <taxon>Eukaryota</taxon>
        <taxon>Metazoa</taxon>
        <taxon>Ecdysozoa</taxon>
        <taxon>Nematoda</taxon>
        <taxon>Chromadorea</taxon>
        <taxon>Rhabditida</taxon>
        <taxon>Rhabditina</taxon>
        <taxon>Diplogasteromorpha</taxon>
        <taxon>Diplogasteroidea</taxon>
        <taxon>Neodiplogasteridae</taxon>
        <taxon>Pristionchus</taxon>
    </lineage>
</organism>
<keyword evidence="4" id="KW-0576">Peroxisome</keyword>
<dbReference type="Pfam" id="PF13193">
    <property type="entry name" value="AMP-binding_C"/>
    <property type="match status" value="1"/>
</dbReference>